<proteinExistence type="predicted"/>
<keyword evidence="1" id="KW-0812">Transmembrane</keyword>
<feature type="transmembrane region" description="Helical" evidence="1">
    <location>
        <begin position="12"/>
        <end position="31"/>
    </location>
</feature>
<feature type="transmembrane region" description="Helical" evidence="1">
    <location>
        <begin position="85"/>
        <end position="108"/>
    </location>
</feature>
<keyword evidence="1" id="KW-0472">Membrane</keyword>
<sequence>MKNESNVRTINRVILAIVLVLGLGTALFTIVDLISTADTAFGEEAQSRYEFGWGLSQTTVLIALAAILILLVIGWNRIFPFNVPLAVILFGFCYQFFFLVFTVGWVGFQGLVGLLAALFLGIILSVIYAISILSGRRRTVNR</sequence>
<evidence type="ECO:0000313" key="2">
    <source>
        <dbReference type="EMBL" id="MFD1032511.1"/>
    </source>
</evidence>
<keyword evidence="1" id="KW-1133">Transmembrane helix</keyword>
<accession>A0ABW3LFP6</accession>
<name>A0ABW3LFP6_9BACL</name>
<feature type="transmembrane region" description="Helical" evidence="1">
    <location>
        <begin position="51"/>
        <end position="73"/>
    </location>
</feature>
<evidence type="ECO:0000313" key="3">
    <source>
        <dbReference type="Proteomes" id="UP001597109"/>
    </source>
</evidence>
<reference evidence="3" key="1">
    <citation type="journal article" date="2019" name="Int. J. Syst. Evol. Microbiol.">
        <title>The Global Catalogue of Microorganisms (GCM) 10K type strain sequencing project: providing services to taxonomists for standard genome sequencing and annotation.</title>
        <authorList>
            <consortium name="The Broad Institute Genomics Platform"/>
            <consortium name="The Broad Institute Genome Sequencing Center for Infectious Disease"/>
            <person name="Wu L."/>
            <person name="Ma J."/>
        </authorList>
    </citation>
    <scope>NUCLEOTIDE SEQUENCE [LARGE SCALE GENOMIC DNA]</scope>
    <source>
        <strain evidence="3">CCUG 56756</strain>
    </source>
</reference>
<gene>
    <name evidence="2" type="ORF">ACFQ1X_13810</name>
</gene>
<protein>
    <submittedName>
        <fullName evidence="2">RND transporter</fullName>
    </submittedName>
</protein>
<comment type="caution">
    <text evidence="2">The sequence shown here is derived from an EMBL/GenBank/DDBJ whole genome shotgun (WGS) entry which is preliminary data.</text>
</comment>
<organism evidence="2 3">
    <name type="scientific">Metaplanococcus flavidus</name>
    <dbReference type="NCBI Taxonomy" id="569883"/>
    <lineage>
        <taxon>Bacteria</taxon>
        <taxon>Bacillati</taxon>
        <taxon>Bacillota</taxon>
        <taxon>Bacilli</taxon>
        <taxon>Bacillales</taxon>
        <taxon>Caryophanaceae</taxon>
        <taxon>Metaplanococcus</taxon>
    </lineage>
</organism>
<dbReference type="Proteomes" id="UP001597109">
    <property type="component" value="Unassembled WGS sequence"/>
</dbReference>
<dbReference type="RefSeq" id="WP_144838324.1">
    <property type="nucleotide sequence ID" value="NZ_JBHTKI010000022.1"/>
</dbReference>
<keyword evidence="3" id="KW-1185">Reference proteome</keyword>
<dbReference type="EMBL" id="JBHTKI010000022">
    <property type="protein sequence ID" value="MFD1032511.1"/>
    <property type="molecule type" value="Genomic_DNA"/>
</dbReference>
<feature type="transmembrane region" description="Helical" evidence="1">
    <location>
        <begin position="114"/>
        <end position="133"/>
    </location>
</feature>
<evidence type="ECO:0000256" key="1">
    <source>
        <dbReference type="SAM" id="Phobius"/>
    </source>
</evidence>